<comment type="caution">
    <text evidence="1">The sequence shown here is derived from an EMBL/GenBank/DDBJ whole genome shotgun (WGS) entry which is preliminary data.</text>
</comment>
<name>A0AAI8VPQ7_9PEZI</name>
<proteinExistence type="predicted"/>
<reference evidence="1" key="1">
    <citation type="submission" date="2023-10" db="EMBL/GenBank/DDBJ databases">
        <authorList>
            <person name="Hackl T."/>
        </authorList>
    </citation>
    <scope>NUCLEOTIDE SEQUENCE</scope>
</reference>
<gene>
    <name evidence="1" type="ORF">KHLLAP_LOCUS12224</name>
</gene>
<evidence type="ECO:0000313" key="1">
    <source>
        <dbReference type="EMBL" id="CAJ2511756.1"/>
    </source>
</evidence>
<accession>A0AAI8VPQ7</accession>
<sequence>MADASTLAQGLVPHCRHCGIIVNQPPFFHAGAGLFCGHCDDLVGADIRRQREGAIAVLDTRERRLFDMHLPITSGQATSMLVSREDKWTEYRNKRIRAIDDSILHLQKSLSEIQMPVVPAQTIPMHLTSVLGPFEDTVGGRAAKNKKSMESELLVHWDVGTDDRASLYLRERNPGNNILRYLVKLARNYSWDHTTHMISSTVIERFHHDQAYNKRRYVATWDVQATHNTCEGFGWVRMRVEEISADELAKFDVTINKYGLIEGTDGYSHKEVGLCSRGQNCTNAFENKLPADANQVFTRKFRNVHACGPQRAHVSRVEGDLEGWWKGINE</sequence>
<organism evidence="1 2">
    <name type="scientific">Anthostomella pinea</name>
    <dbReference type="NCBI Taxonomy" id="933095"/>
    <lineage>
        <taxon>Eukaryota</taxon>
        <taxon>Fungi</taxon>
        <taxon>Dikarya</taxon>
        <taxon>Ascomycota</taxon>
        <taxon>Pezizomycotina</taxon>
        <taxon>Sordariomycetes</taxon>
        <taxon>Xylariomycetidae</taxon>
        <taxon>Xylariales</taxon>
        <taxon>Xylariaceae</taxon>
        <taxon>Anthostomella</taxon>
    </lineage>
</organism>
<dbReference type="AlphaFoldDB" id="A0AAI8VPQ7"/>
<protein>
    <submittedName>
        <fullName evidence="1">Uu.00g073810.m01.CDS01</fullName>
    </submittedName>
</protein>
<evidence type="ECO:0000313" key="2">
    <source>
        <dbReference type="Proteomes" id="UP001295740"/>
    </source>
</evidence>
<dbReference type="Proteomes" id="UP001295740">
    <property type="component" value="Unassembled WGS sequence"/>
</dbReference>
<keyword evidence="2" id="KW-1185">Reference proteome</keyword>
<dbReference type="EMBL" id="CAUWAG010000018">
    <property type="protein sequence ID" value="CAJ2511756.1"/>
    <property type="molecule type" value="Genomic_DNA"/>
</dbReference>